<protein>
    <submittedName>
        <fullName evidence="3">Ryncolin-4</fullName>
    </submittedName>
</protein>
<proteinExistence type="predicted"/>
<dbReference type="InterPro" id="IPR002181">
    <property type="entry name" value="Fibrinogen_a/b/g_C_dom"/>
</dbReference>
<dbReference type="Proteomes" id="UP001152320">
    <property type="component" value="Chromosome 5"/>
</dbReference>
<sequence>MNNFRHSYTFSVACFLYLLSTVITSAQEGSSYFFYQQSEYPRDCKEVQEQCTSDNLNSVYTIKPNGYPNPFEVYCENQISSGGWTIIHRRFDGSLTFKRNWEDYKFGFGFLSTEYWVGNDKLSYLTNQDVYELRIDIVLSNGSSFYFKYNSFRISDEWRQYALVNAEDFSGNSSCVVSTCPAEMTHKGCTCQRKCSDSFRATCQDDCVENCVPRECRNSESFITAGCTQNCTCIDNEISCNPDYECSPDATCIVKDGVQKCHCKDDYEGDGETCYKNTAFADCYDAYQAGFTTNGIYVILPTGWPGSPFSVFCNMTFAEGGWSVFQRRTDGVSDFYLDWENYRNGFGSLDEGNDFWLGNEHLHYLTNQKDYVLRIDVITNSDFPVFEEYTSFRIGNESTKYQLSHGGRSQGNGANNFQANNGGHFSTYDQDNDGCSFHDCAEEHRGGWWYNPNSYVGCRDCWLSYPSCFRFETNNCAYICTGSNLNGDYNLSSGIGRSVYYYNCYLKYAEMKIRPSST</sequence>
<feature type="domain" description="Fibrinogen C-terminal" evidence="2">
    <location>
        <begin position="274"/>
        <end position="517"/>
    </location>
</feature>
<feature type="chain" id="PRO_5040139552" evidence="1">
    <location>
        <begin position="27"/>
        <end position="518"/>
    </location>
</feature>
<dbReference type="EMBL" id="JAIZAY010000005">
    <property type="protein sequence ID" value="KAJ8041591.1"/>
    <property type="molecule type" value="Genomic_DNA"/>
</dbReference>
<evidence type="ECO:0000259" key="2">
    <source>
        <dbReference type="PROSITE" id="PS51406"/>
    </source>
</evidence>
<keyword evidence="1" id="KW-0732">Signal</keyword>
<dbReference type="InterPro" id="IPR050373">
    <property type="entry name" value="Fibrinogen_C-term_domain"/>
</dbReference>
<dbReference type="NCBIfam" id="NF040941">
    <property type="entry name" value="GGGWT_bact"/>
    <property type="match status" value="1"/>
</dbReference>
<dbReference type="AlphaFoldDB" id="A0A9Q1CA56"/>
<organism evidence="3 4">
    <name type="scientific">Holothuria leucospilota</name>
    <name type="common">Black long sea cucumber</name>
    <name type="synonym">Mertensiothuria leucospilota</name>
    <dbReference type="NCBI Taxonomy" id="206669"/>
    <lineage>
        <taxon>Eukaryota</taxon>
        <taxon>Metazoa</taxon>
        <taxon>Echinodermata</taxon>
        <taxon>Eleutherozoa</taxon>
        <taxon>Echinozoa</taxon>
        <taxon>Holothuroidea</taxon>
        <taxon>Aspidochirotacea</taxon>
        <taxon>Aspidochirotida</taxon>
        <taxon>Holothuriidae</taxon>
        <taxon>Holothuria</taxon>
    </lineage>
</organism>
<accession>A0A9Q1CA56</accession>
<reference evidence="3" key="1">
    <citation type="submission" date="2021-10" db="EMBL/GenBank/DDBJ databases">
        <title>Tropical sea cucumber genome reveals ecological adaptation and Cuvierian tubules defense mechanism.</title>
        <authorList>
            <person name="Chen T."/>
        </authorList>
    </citation>
    <scope>NUCLEOTIDE SEQUENCE</scope>
    <source>
        <strain evidence="3">Nanhai2018</strain>
        <tissue evidence="3">Muscle</tissue>
    </source>
</reference>
<dbReference type="Gene3D" id="2.10.25.10">
    <property type="entry name" value="Laminin"/>
    <property type="match status" value="1"/>
</dbReference>
<dbReference type="Pfam" id="PF00147">
    <property type="entry name" value="Fibrinogen_C"/>
    <property type="match status" value="2"/>
</dbReference>
<dbReference type="SMART" id="SM00186">
    <property type="entry name" value="FBG"/>
    <property type="match status" value="2"/>
</dbReference>
<dbReference type="CDD" id="cd00087">
    <property type="entry name" value="FReD"/>
    <property type="match status" value="1"/>
</dbReference>
<evidence type="ECO:0000313" key="4">
    <source>
        <dbReference type="Proteomes" id="UP001152320"/>
    </source>
</evidence>
<comment type="caution">
    <text evidence="3">The sequence shown here is derived from an EMBL/GenBank/DDBJ whole genome shotgun (WGS) entry which is preliminary data.</text>
</comment>
<dbReference type="InterPro" id="IPR025615">
    <property type="entry name" value="TILa_dom"/>
</dbReference>
<dbReference type="InterPro" id="IPR036056">
    <property type="entry name" value="Fibrinogen-like_C"/>
</dbReference>
<dbReference type="Gene3D" id="3.90.215.10">
    <property type="entry name" value="Gamma Fibrinogen, chain A, domain 1"/>
    <property type="match status" value="2"/>
</dbReference>
<evidence type="ECO:0000256" key="1">
    <source>
        <dbReference type="SAM" id="SignalP"/>
    </source>
</evidence>
<dbReference type="InterPro" id="IPR014716">
    <property type="entry name" value="Fibrinogen_a/b/g_C_1"/>
</dbReference>
<name>A0A9Q1CA56_HOLLE</name>
<dbReference type="GO" id="GO:0005615">
    <property type="term" value="C:extracellular space"/>
    <property type="evidence" value="ECO:0007669"/>
    <property type="project" value="TreeGrafter"/>
</dbReference>
<keyword evidence="4" id="KW-1185">Reference proteome</keyword>
<feature type="signal peptide" evidence="1">
    <location>
        <begin position="1"/>
        <end position="26"/>
    </location>
</feature>
<dbReference type="PROSITE" id="PS51406">
    <property type="entry name" value="FIBRINOGEN_C_2"/>
    <property type="match status" value="2"/>
</dbReference>
<dbReference type="PANTHER" id="PTHR19143">
    <property type="entry name" value="FIBRINOGEN/TENASCIN/ANGIOPOEITIN"/>
    <property type="match status" value="1"/>
</dbReference>
<dbReference type="Pfam" id="PF12714">
    <property type="entry name" value="TILa"/>
    <property type="match status" value="1"/>
</dbReference>
<gene>
    <name evidence="3" type="ORF">HOLleu_12455</name>
</gene>
<feature type="domain" description="Fibrinogen C-terminal" evidence="2">
    <location>
        <begin position="35"/>
        <end position="172"/>
    </location>
</feature>
<evidence type="ECO:0000313" key="3">
    <source>
        <dbReference type="EMBL" id="KAJ8041591.1"/>
    </source>
</evidence>
<dbReference type="SUPFAM" id="SSF56496">
    <property type="entry name" value="Fibrinogen C-terminal domain-like"/>
    <property type="match status" value="2"/>
</dbReference>